<dbReference type="InterPro" id="IPR001613">
    <property type="entry name" value="Flavin_amine_oxidase"/>
</dbReference>
<name>A0A8H4L6X2_9HYPO</name>
<reference evidence="8 9" key="1">
    <citation type="submission" date="2020-01" db="EMBL/GenBank/DDBJ databases">
        <title>Identification and distribution of gene clusters putatively required for synthesis of sphingolipid metabolism inhibitors in phylogenetically diverse species of the filamentous fungus Fusarium.</title>
        <authorList>
            <person name="Kim H.-S."/>
            <person name="Busman M."/>
            <person name="Brown D.W."/>
            <person name="Divon H."/>
            <person name="Uhlig S."/>
            <person name="Proctor R.H."/>
        </authorList>
    </citation>
    <scope>NUCLEOTIDE SEQUENCE [LARGE SCALE GENOMIC DNA]</scope>
    <source>
        <strain evidence="8 9">NRRL 20459</strain>
    </source>
</reference>
<feature type="binding site" evidence="5">
    <location>
        <position position="465"/>
    </location>
    <ligand>
        <name>substrate</name>
    </ligand>
</feature>
<feature type="domain" description="Amine oxidase" evidence="7">
    <location>
        <begin position="137"/>
        <end position="570"/>
    </location>
</feature>
<dbReference type="PRINTS" id="PR00757">
    <property type="entry name" value="AMINEOXDASEF"/>
</dbReference>
<dbReference type="CDD" id="cd00448">
    <property type="entry name" value="YjgF_YER057c_UK114_family"/>
    <property type="match status" value="1"/>
</dbReference>
<dbReference type="EC" id="1.4.3.-" evidence="6"/>
<dbReference type="Proteomes" id="UP000554235">
    <property type="component" value="Unassembled WGS sequence"/>
</dbReference>
<keyword evidence="9" id="KW-1185">Reference proteome</keyword>
<evidence type="ECO:0000256" key="5">
    <source>
        <dbReference type="PIRSR" id="PIRSR601613-1"/>
    </source>
</evidence>
<organism evidence="8 9">
    <name type="scientific">Fusarium albosuccineum</name>
    <dbReference type="NCBI Taxonomy" id="1237068"/>
    <lineage>
        <taxon>Eukaryota</taxon>
        <taxon>Fungi</taxon>
        <taxon>Dikarya</taxon>
        <taxon>Ascomycota</taxon>
        <taxon>Pezizomycotina</taxon>
        <taxon>Sordariomycetes</taxon>
        <taxon>Hypocreomycetidae</taxon>
        <taxon>Hypocreales</taxon>
        <taxon>Nectriaceae</taxon>
        <taxon>Fusarium</taxon>
        <taxon>Fusarium decemcellulare species complex</taxon>
    </lineage>
</organism>
<comment type="catalytic activity">
    <reaction evidence="4">
        <text>a secondary aliphatic amine + O2 + H2O = a primary amine + an aldehyde + H2O2</text>
        <dbReference type="Rhea" id="RHEA:26414"/>
        <dbReference type="ChEBI" id="CHEBI:15377"/>
        <dbReference type="ChEBI" id="CHEBI:15379"/>
        <dbReference type="ChEBI" id="CHEBI:16240"/>
        <dbReference type="ChEBI" id="CHEBI:17478"/>
        <dbReference type="ChEBI" id="CHEBI:58855"/>
        <dbReference type="ChEBI" id="CHEBI:65296"/>
        <dbReference type="EC" id="1.4.3.4"/>
    </reaction>
</comment>
<dbReference type="PANTHER" id="PTHR43563:SF14">
    <property type="entry name" value="AMINE OXIDASE"/>
    <property type="match status" value="1"/>
</dbReference>
<evidence type="ECO:0000256" key="2">
    <source>
        <dbReference type="ARBA" id="ARBA00005995"/>
    </source>
</evidence>
<dbReference type="GO" id="GO:0097621">
    <property type="term" value="F:monoamine oxidase activity"/>
    <property type="evidence" value="ECO:0007669"/>
    <property type="project" value="UniProtKB-EC"/>
</dbReference>
<proteinExistence type="inferred from homology"/>
<dbReference type="Gene3D" id="3.50.50.60">
    <property type="entry name" value="FAD/NAD(P)-binding domain"/>
    <property type="match status" value="1"/>
</dbReference>
<feature type="binding site" evidence="5">
    <location>
        <position position="138"/>
    </location>
    <ligand>
        <name>FAD</name>
        <dbReference type="ChEBI" id="CHEBI:57692"/>
    </ligand>
</feature>
<evidence type="ECO:0000256" key="1">
    <source>
        <dbReference type="ARBA" id="ARBA00001974"/>
    </source>
</evidence>
<sequence length="588" mass="63272">MSGNVYPIDLPNTISNYNAGATITPAGRLMHLSGIPGITTNGLVPDDHESQIHLSLLTFRRLIIAAGASTSDIAKLTVYVKNYDPKNPKHRRQLSRFVGTHRPAMMLVLVPSLFGDEWTFEIDATVSADVIILGATVSGLYAAREAKKAGLTCIVLDAAGRLGGVDTHSVALSETCATDVATGWINGGESKIYALAKSFGAEFIDEPKGGNIVYQDANGKTYSYPFGSVPYDVSSAEGKQLGEIVKCIEAELTDMDIWNVSNPALDAYTMEAWLRSKGASGSTLDIGNLWARALFGMEARDVSALWFLQYLKSFNGLALIGSSRSNAGPRFRLRKGADVIVNGLAASLPEGSIRLNCPIEAVVQPDGQPVQVKAAGVVYSGRKVISTVSSQVLKKITFQPRLPDNKQTWIDSAIANHYSKVVMEFETPFWAEKGFCGLAESAIGPATVIQNASIPSDNKHLILGFMAGDPGVEFFRQSEKEQKKKFLAQLSTVFGVDDLEQNFVQMWTSEWHKDPSTGGCALTGLPPGVVDQIGGDALRKPFQSIHFSGIETAVVYQGYLEGAVLAAERAFAEVSQAIEVDRKAEGVL</sequence>
<dbReference type="InterPro" id="IPR035959">
    <property type="entry name" value="RutC-like_sf"/>
</dbReference>
<dbReference type="InterPro" id="IPR002937">
    <property type="entry name" value="Amino_oxidase"/>
</dbReference>
<accession>A0A8H4L6X2</accession>
<keyword evidence="6" id="KW-0285">Flavoprotein</keyword>
<evidence type="ECO:0000256" key="4">
    <source>
        <dbReference type="ARBA" id="ARBA00048448"/>
    </source>
</evidence>
<dbReference type="AlphaFoldDB" id="A0A8H4L6X2"/>
<comment type="cofactor">
    <cofactor evidence="1 6">
        <name>FAD</name>
        <dbReference type="ChEBI" id="CHEBI:57692"/>
    </cofactor>
</comment>
<evidence type="ECO:0000313" key="9">
    <source>
        <dbReference type="Proteomes" id="UP000554235"/>
    </source>
</evidence>
<dbReference type="InterPro" id="IPR006175">
    <property type="entry name" value="YjgF/YER057c/UK114"/>
</dbReference>
<dbReference type="InterPro" id="IPR050703">
    <property type="entry name" value="Flavin_MAO"/>
</dbReference>
<comment type="caution">
    <text evidence="8">The sequence shown here is derived from an EMBL/GenBank/DDBJ whole genome shotgun (WGS) entry which is preliminary data.</text>
</comment>
<evidence type="ECO:0000256" key="3">
    <source>
        <dbReference type="ARBA" id="ARBA00023002"/>
    </source>
</evidence>
<evidence type="ECO:0000313" key="8">
    <source>
        <dbReference type="EMBL" id="KAF4462298.1"/>
    </source>
</evidence>
<dbReference type="EMBL" id="JAADYS010001557">
    <property type="protein sequence ID" value="KAF4462298.1"/>
    <property type="molecule type" value="Genomic_DNA"/>
</dbReference>
<dbReference type="OrthoDB" id="5046242at2759"/>
<dbReference type="Gene3D" id="3.30.1330.40">
    <property type="entry name" value="RutC-like"/>
    <property type="match status" value="1"/>
</dbReference>
<dbReference type="Pfam" id="PF01593">
    <property type="entry name" value="Amino_oxidase"/>
    <property type="match status" value="1"/>
</dbReference>
<dbReference type="Pfam" id="PF01042">
    <property type="entry name" value="Ribonuc_L-PSP"/>
    <property type="match status" value="1"/>
</dbReference>
<keyword evidence="3 6" id="KW-0560">Oxidoreductase</keyword>
<comment type="similarity">
    <text evidence="2 6">Belongs to the flavin monoamine oxidase family.</text>
</comment>
<evidence type="ECO:0000259" key="7">
    <source>
        <dbReference type="Pfam" id="PF01593"/>
    </source>
</evidence>
<protein>
    <recommendedName>
        <fullName evidence="6">Amine oxidase</fullName>
        <ecNumber evidence="6">1.4.3.-</ecNumber>
    </recommendedName>
</protein>
<gene>
    <name evidence="8" type="ORF">FALBO_10894</name>
</gene>
<dbReference type="InterPro" id="IPR036188">
    <property type="entry name" value="FAD/NAD-bd_sf"/>
</dbReference>
<dbReference type="SUPFAM" id="SSF55298">
    <property type="entry name" value="YjgF-like"/>
    <property type="match status" value="1"/>
</dbReference>
<dbReference type="SUPFAM" id="SSF54373">
    <property type="entry name" value="FAD-linked reductases, C-terminal domain"/>
    <property type="match status" value="1"/>
</dbReference>
<evidence type="ECO:0000256" key="6">
    <source>
        <dbReference type="RuleBase" id="RU362067"/>
    </source>
</evidence>
<feature type="binding site" evidence="5">
    <location>
        <position position="551"/>
    </location>
    <ligand>
        <name>FAD</name>
        <dbReference type="ChEBI" id="CHEBI:57692"/>
    </ligand>
</feature>
<dbReference type="PANTHER" id="PTHR43563">
    <property type="entry name" value="AMINE OXIDASE"/>
    <property type="match status" value="1"/>
</dbReference>
<keyword evidence="6" id="KW-0274">FAD</keyword>
<dbReference type="SUPFAM" id="SSF51905">
    <property type="entry name" value="FAD/NAD(P)-binding domain"/>
    <property type="match status" value="1"/>
</dbReference>